<dbReference type="AlphaFoldDB" id="A0A223NX29"/>
<organism evidence="1 2">
    <name type="scientific">Mucilaginibacter xinganensis</name>
    <dbReference type="NCBI Taxonomy" id="1234841"/>
    <lineage>
        <taxon>Bacteria</taxon>
        <taxon>Pseudomonadati</taxon>
        <taxon>Bacteroidota</taxon>
        <taxon>Sphingobacteriia</taxon>
        <taxon>Sphingobacteriales</taxon>
        <taxon>Sphingobacteriaceae</taxon>
        <taxon>Mucilaginibacter</taxon>
    </lineage>
</organism>
<gene>
    <name evidence="1" type="ORF">MuYL_2546</name>
</gene>
<name>A0A223NX29_9SPHI</name>
<reference evidence="1 2" key="1">
    <citation type="submission" date="2017-08" db="EMBL/GenBank/DDBJ databases">
        <title>Complete genome sequence of Mucilaginibacter sp. strain BJC16-A31.</title>
        <authorList>
            <consortium name="Henan University of Science and Technology"/>
            <person name="You X."/>
        </authorList>
    </citation>
    <scope>NUCLEOTIDE SEQUENCE [LARGE SCALE GENOMIC DNA]</scope>
    <source>
        <strain evidence="1 2">BJC16-A31</strain>
    </source>
</reference>
<dbReference type="RefSeq" id="WP_094570792.1">
    <property type="nucleotide sequence ID" value="NZ_CP022743.1"/>
</dbReference>
<keyword evidence="2" id="KW-1185">Reference proteome</keyword>
<proteinExistence type="predicted"/>
<sequence>MERISFSASFGDEIKQVTIIDVNKGSGGYQLLIDKYYYGDIIKVNGEWHLHSSTNLLTLDDIQAIGEIIENKKAL</sequence>
<protein>
    <submittedName>
        <fullName evidence="1">Uncharacterized protein</fullName>
    </submittedName>
</protein>
<dbReference type="KEGG" id="muc:MuYL_2546"/>
<evidence type="ECO:0000313" key="2">
    <source>
        <dbReference type="Proteomes" id="UP000215002"/>
    </source>
</evidence>
<accession>A0A223NX29</accession>
<evidence type="ECO:0000313" key="1">
    <source>
        <dbReference type="EMBL" id="ASU34433.1"/>
    </source>
</evidence>
<dbReference type="Proteomes" id="UP000215002">
    <property type="component" value="Chromosome"/>
</dbReference>
<dbReference type="OrthoDB" id="772752at2"/>
<dbReference type="EMBL" id="CP022743">
    <property type="protein sequence ID" value="ASU34433.1"/>
    <property type="molecule type" value="Genomic_DNA"/>
</dbReference>